<organism evidence="1">
    <name type="scientific">Candidatus Nitrotoga fabula</name>
    <dbReference type="NCBI Taxonomy" id="2182327"/>
    <lineage>
        <taxon>Bacteria</taxon>
        <taxon>Pseudomonadati</taxon>
        <taxon>Pseudomonadota</taxon>
        <taxon>Betaproteobacteria</taxon>
        <taxon>Nitrosomonadales</taxon>
        <taxon>Gallionellaceae</taxon>
        <taxon>Candidatus Nitrotoga</taxon>
    </lineage>
</organism>
<dbReference type="EMBL" id="LS423452">
    <property type="protein sequence ID" value="SPS05683.1"/>
    <property type="molecule type" value="Genomic_DNA"/>
</dbReference>
<proteinExistence type="predicted"/>
<accession>A0A2X0QU19</accession>
<reference evidence="1" key="1">
    <citation type="submission" date="2018-05" db="EMBL/GenBank/DDBJ databases">
        <authorList>
            <person name="Lanie J.A."/>
            <person name="Ng W.-L."/>
            <person name="Kazmierczak K.M."/>
            <person name="Andrzejewski T.M."/>
            <person name="Davidsen T.M."/>
            <person name="Wayne K.J."/>
            <person name="Tettelin H."/>
            <person name="Glass J.I."/>
            <person name="Rusch D."/>
            <person name="Podicherti R."/>
            <person name="Tsui H.-C.T."/>
            <person name="Winkler M.E."/>
        </authorList>
    </citation>
    <scope>NUCLEOTIDE SEQUENCE</scope>
    <source>
        <strain evidence="1">KNB</strain>
    </source>
</reference>
<evidence type="ECO:0000313" key="1">
    <source>
        <dbReference type="EMBL" id="SPS05683.1"/>
    </source>
</evidence>
<sequence>MNKQSKFSPEVYERVARERLALKVRKKLSAIALP</sequence>
<name>A0A2X0QU19_9PROT</name>
<protein>
    <submittedName>
        <fullName evidence="1">Uncharacterized protein</fullName>
    </submittedName>
</protein>
<dbReference type="AlphaFoldDB" id="A0A2X0QU19"/>
<gene>
    <name evidence="1" type="ORF">NITFAB_1273</name>
</gene>